<proteinExistence type="predicted"/>
<gene>
    <name evidence="2" type="ORF">NKR19_g4861</name>
</gene>
<feature type="compositionally biased region" description="Basic and acidic residues" evidence="1">
    <location>
        <begin position="12"/>
        <end position="23"/>
    </location>
</feature>
<dbReference type="InterPro" id="IPR036869">
    <property type="entry name" value="J_dom_sf"/>
</dbReference>
<feature type="compositionally biased region" description="Basic residues" evidence="1">
    <location>
        <begin position="1"/>
        <end position="11"/>
    </location>
</feature>
<feature type="region of interest" description="Disordered" evidence="1">
    <location>
        <begin position="167"/>
        <end position="186"/>
    </location>
</feature>
<sequence>MAPPRGRRRKPDPKPEDEPDAKAKPTPPTLRLAALLLFILILGVGLQNRLSSPATTTSSAPTGTRVATLAYHPPGNRSFDEACALTRRAISLGLGPTLYDVLGVDADAGADEIRAAYTRASDGVPCSGTRDGECERRILLGRVCRLLLAGEERRVYDEFLASVGEQMGNPRGGSGTKGAVGRVCGR</sequence>
<organism evidence="2 3">
    <name type="scientific">Coniochaeta hoffmannii</name>
    <dbReference type="NCBI Taxonomy" id="91930"/>
    <lineage>
        <taxon>Eukaryota</taxon>
        <taxon>Fungi</taxon>
        <taxon>Dikarya</taxon>
        <taxon>Ascomycota</taxon>
        <taxon>Pezizomycotina</taxon>
        <taxon>Sordariomycetes</taxon>
        <taxon>Sordariomycetidae</taxon>
        <taxon>Coniochaetales</taxon>
        <taxon>Coniochaetaceae</taxon>
        <taxon>Coniochaeta</taxon>
    </lineage>
</organism>
<evidence type="ECO:0000313" key="2">
    <source>
        <dbReference type="EMBL" id="KAJ9151540.1"/>
    </source>
</evidence>
<evidence type="ECO:0000313" key="3">
    <source>
        <dbReference type="Proteomes" id="UP001174691"/>
    </source>
</evidence>
<accession>A0AA38RNV2</accession>
<feature type="region of interest" description="Disordered" evidence="1">
    <location>
        <begin position="1"/>
        <end position="27"/>
    </location>
</feature>
<keyword evidence="3" id="KW-1185">Reference proteome</keyword>
<evidence type="ECO:0008006" key="4">
    <source>
        <dbReference type="Google" id="ProtNLM"/>
    </source>
</evidence>
<dbReference type="EMBL" id="JANBVN010000063">
    <property type="protein sequence ID" value="KAJ9151540.1"/>
    <property type="molecule type" value="Genomic_DNA"/>
</dbReference>
<name>A0AA38RNV2_9PEZI</name>
<evidence type="ECO:0000256" key="1">
    <source>
        <dbReference type="SAM" id="MobiDB-lite"/>
    </source>
</evidence>
<comment type="caution">
    <text evidence="2">The sequence shown here is derived from an EMBL/GenBank/DDBJ whole genome shotgun (WGS) entry which is preliminary data.</text>
</comment>
<protein>
    <recommendedName>
        <fullName evidence="4">J domain-containing protein</fullName>
    </recommendedName>
</protein>
<dbReference type="SUPFAM" id="SSF46565">
    <property type="entry name" value="Chaperone J-domain"/>
    <property type="match status" value="1"/>
</dbReference>
<dbReference type="Proteomes" id="UP001174691">
    <property type="component" value="Unassembled WGS sequence"/>
</dbReference>
<dbReference type="AlphaFoldDB" id="A0AA38RNV2"/>
<reference evidence="2" key="1">
    <citation type="submission" date="2022-07" db="EMBL/GenBank/DDBJ databases">
        <title>Fungi with potential for degradation of polypropylene.</title>
        <authorList>
            <person name="Gostincar C."/>
        </authorList>
    </citation>
    <scope>NUCLEOTIDE SEQUENCE</scope>
    <source>
        <strain evidence="2">EXF-13287</strain>
    </source>
</reference>